<dbReference type="Proteomes" id="UP001185028">
    <property type="component" value="Unassembled WGS sequence"/>
</dbReference>
<feature type="transmembrane region" description="Helical" evidence="1">
    <location>
        <begin position="6"/>
        <end position="29"/>
    </location>
</feature>
<accession>A0ABU1IWW0</accession>
<comment type="caution">
    <text evidence="2">The sequence shown here is derived from an EMBL/GenBank/DDBJ whole genome shotgun (WGS) entry which is preliminary data.</text>
</comment>
<keyword evidence="3" id="KW-1185">Reference proteome</keyword>
<dbReference type="EMBL" id="JAVDQH010000005">
    <property type="protein sequence ID" value="MDR6243649.1"/>
    <property type="molecule type" value="Genomic_DNA"/>
</dbReference>
<gene>
    <name evidence="2" type="ORF">JOC58_001542</name>
</gene>
<keyword evidence="1" id="KW-1133">Transmembrane helix</keyword>
<reference evidence="2 3" key="1">
    <citation type="submission" date="2023-07" db="EMBL/GenBank/DDBJ databases">
        <title>Genomic Encyclopedia of Type Strains, Phase IV (KMG-IV): sequencing the most valuable type-strain genomes for metagenomic binning, comparative biology and taxonomic classification.</title>
        <authorList>
            <person name="Goeker M."/>
        </authorList>
    </citation>
    <scope>NUCLEOTIDE SEQUENCE [LARGE SCALE GENOMIC DNA]</scope>
    <source>
        <strain evidence="2 3">DSM 22170</strain>
    </source>
</reference>
<organism evidence="2 3">
    <name type="scientific">Paenibacillus hunanensis</name>
    <dbReference type="NCBI Taxonomy" id="539262"/>
    <lineage>
        <taxon>Bacteria</taxon>
        <taxon>Bacillati</taxon>
        <taxon>Bacillota</taxon>
        <taxon>Bacilli</taxon>
        <taxon>Bacillales</taxon>
        <taxon>Paenibacillaceae</taxon>
        <taxon>Paenibacillus</taxon>
    </lineage>
</organism>
<evidence type="ECO:0008006" key="4">
    <source>
        <dbReference type="Google" id="ProtNLM"/>
    </source>
</evidence>
<proteinExistence type="predicted"/>
<evidence type="ECO:0000313" key="3">
    <source>
        <dbReference type="Proteomes" id="UP001185028"/>
    </source>
</evidence>
<evidence type="ECO:0000313" key="2">
    <source>
        <dbReference type="EMBL" id="MDR6243649.1"/>
    </source>
</evidence>
<keyword evidence="1" id="KW-0472">Membrane</keyword>
<keyword evidence="1" id="KW-0812">Transmembrane</keyword>
<evidence type="ECO:0000256" key="1">
    <source>
        <dbReference type="SAM" id="Phobius"/>
    </source>
</evidence>
<name>A0ABU1IWW0_9BACL</name>
<sequence>MNNASVALKVAAGLFLTIALITIVVVLFISAQEATKTAQNNFSGIQKELDQTQYAVYDNTNISGSQVVSSLRKFKDQGGFGIMVKTGKNPNGNWYFNEVNTTSSVDSVDYGSVNKTKPSGSLSDAMDQASGNYINPTGTFKSEIIRDRSNVVRALVFSQN</sequence>
<protein>
    <recommendedName>
        <fullName evidence="4">ABC transporter permease</fullName>
    </recommendedName>
</protein>
<dbReference type="RefSeq" id="WP_188776856.1">
    <property type="nucleotide sequence ID" value="NZ_BMMB01000008.1"/>
</dbReference>